<protein>
    <submittedName>
        <fullName evidence="4">Polysaccharide export protein</fullName>
    </submittedName>
</protein>
<keyword evidence="1" id="KW-0732">Signal</keyword>
<dbReference type="EMBL" id="AP027041">
    <property type="protein sequence ID" value="BDU16975.1"/>
    <property type="molecule type" value="Genomic_DNA"/>
</dbReference>
<feature type="domain" description="Soluble ligand binding" evidence="3">
    <location>
        <begin position="148"/>
        <end position="198"/>
    </location>
</feature>
<name>A0ABM8DEF4_9GAMM</name>
<evidence type="ECO:0000313" key="4">
    <source>
        <dbReference type="EMBL" id="BDU16975.1"/>
    </source>
</evidence>
<evidence type="ECO:0000256" key="1">
    <source>
        <dbReference type="ARBA" id="ARBA00022729"/>
    </source>
</evidence>
<gene>
    <name evidence="4" type="ORF">LA521A_21760</name>
</gene>
<evidence type="ECO:0000259" key="3">
    <source>
        <dbReference type="Pfam" id="PF10531"/>
    </source>
</evidence>
<dbReference type="InterPro" id="IPR049712">
    <property type="entry name" value="Poly_export"/>
</dbReference>
<dbReference type="Gene3D" id="3.30.1950.10">
    <property type="entry name" value="wza like domain"/>
    <property type="match status" value="1"/>
</dbReference>
<dbReference type="PANTHER" id="PTHR33619:SF3">
    <property type="entry name" value="POLYSACCHARIDE EXPORT PROTEIN GFCE-RELATED"/>
    <property type="match status" value="1"/>
</dbReference>
<dbReference type="Pfam" id="PF02563">
    <property type="entry name" value="Poly_export"/>
    <property type="match status" value="1"/>
</dbReference>
<dbReference type="InterPro" id="IPR019554">
    <property type="entry name" value="Soluble_ligand-bd"/>
</dbReference>
<organism evidence="4 5">
    <name type="scientific">Lysobacter auxotrophicus</name>
    <dbReference type="NCBI Taxonomy" id="2992573"/>
    <lineage>
        <taxon>Bacteria</taxon>
        <taxon>Pseudomonadati</taxon>
        <taxon>Pseudomonadota</taxon>
        <taxon>Gammaproteobacteria</taxon>
        <taxon>Lysobacterales</taxon>
        <taxon>Lysobacteraceae</taxon>
        <taxon>Lysobacter</taxon>
    </lineage>
</organism>
<sequence>MLAVVGAFPVAPIIVGCLCQFGCRVLSVLFRIGLVPCLLLLSACAAHHAEGEAQSLPEADPVTEALGRSEYRIGPSDLLAVTVFQVQDLNREVRVNNAGQVSLPLIGGVDVAGRTVGEAEHEIAARYQGRYLQNPQVSVFVKEFSSQRVTVSGAVKKPGIYPMSSRLTLLQSIALAEGFNEVGSLRNVLVFRNVDGKRQYARFDVSAINRGEDQDPQIYGDDLIVVDTSAGKTTLRTLVQLAPFVAVWRAYR</sequence>
<dbReference type="InterPro" id="IPR003715">
    <property type="entry name" value="Poly_export_N"/>
</dbReference>
<dbReference type="Proteomes" id="UP001317822">
    <property type="component" value="Chromosome"/>
</dbReference>
<keyword evidence="5" id="KW-1185">Reference proteome</keyword>
<feature type="domain" description="Polysaccharide export protein N-terminal" evidence="2">
    <location>
        <begin position="69"/>
        <end position="142"/>
    </location>
</feature>
<evidence type="ECO:0000313" key="5">
    <source>
        <dbReference type="Proteomes" id="UP001317822"/>
    </source>
</evidence>
<proteinExistence type="predicted"/>
<dbReference type="Gene3D" id="3.10.560.10">
    <property type="entry name" value="Outer membrane lipoprotein wza domain like"/>
    <property type="match status" value="1"/>
</dbReference>
<evidence type="ECO:0000259" key="2">
    <source>
        <dbReference type="Pfam" id="PF02563"/>
    </source>
</evidence>
<accession>A0ABM8DEF4</accession>
<reference evidence="4 5" key="1">
    <citation type="journal article" date="2023" name="Int. J. Syst. Evol. Microbiol.">
        <title>Physiological and genomic analyses of cobalamin (vitamin B12)-auxotrophy of Lysobacter auxotrophicus sp. nov., a methionine-auxotrophic chitinolytic bacterium isolated from chitin-treated soil.</title>
        <authorList>
            <person name="Saito A."/>
            <person name="Dohra H."/>
            <person name="Hamada M."/>
            <person name="Moriuchi R."/>
            <person name="Kotsuchibashi Y."/>
            <person name="Mori K."/>
        </authorList>
    </citation>
    <scope>NUCLEOTIDE SEQUENCE [LARGE SCALE GENOMIC DNA]</scope>
    <source>
        <strain evidence="4 5">5-21a</strain>
    </source>
</reference>
<dbReference type="Pfam" id="PF10531">
    <property type="entry name" value="SLBB"/>
    <property type="match status" value="1"/>
</dbReference>
<dbReference type="PANTHER" id="PTHR33619">
    <property type="entry name" value="POLYSACCHARIDE EXPORT PROTEIN GFCE-RELATED"/>
    <property type="match status" value="1"/>
</dbReference>